<sequence>VGTVGRQTPRAGAPVVTHPYRPPDLRGAVRRRLGLLPPAVDGQPRPADHPGRSGHRPADRDLAAHGLPAVRVGVHADRRTDRRQGRQGADAGRRARCAGSRLADRRPRADHRGADLRPGRPGRRRRRPAADLRHHPRRVPERAGGRSDRDRCGAARRRRRGRPRGRRAARRGAELPLAVLAPDGPHLGRRPRRLAVRACLARPQREPHRRAGRRADVGLADLPAAAGEPGPGLGLGLTAVRGPAERGGTAVRPVGAHRGPQRRAPHRHADDAHPGGVDHQPGVAAVRRRDVRRLRLPPAVPADARAGGLRLRGLRHRLRAAAAAAVPGHVRRRTGVRPSRGEVRLEAPARGGRRPVRRLPARPRAGARLRRAGAGRDRARRCGVRPGLRRHVEPRGRGRAAVADRRRQRHERQHPHRRRGDRRSGAGFRRHCRSAGRRPAGRGGVHRRLRGPRRLLGGRCPRRPARAGAAPAGDRARGRAARGPAARGRAAGGQGLRGRGPAPRARAGRLRSARQRHRPL</sequence>
<feature type="compositionally biased region" description="Basic residues" evidence="1">
    <location>
        <begin position="506"/>
        <end position="520"/>
    </location>
</feature>
<proteinExistence type="predicted"/>
<name>A0A6J4MHN8_9ACTN</name>
<feature type="region of interest" description="Disordered" evidence="1">
    <location>
        <begin position="334"/>
        <end position="520"/>
    </location>
</feature>
<feature type="compositionally biased region" description="Basic residues" evidence="1">
    <location>
        <begin position="351"/>
        <end position="389"/>
    </location>
</feature>
<feature type="compositionally biased region" description="Basic and acidic residues" evidence="1">
    <location>
        <begin position="74"/>
        <end position="84"/>
    </location>
</feature>
<gene>
    <name evidence="2" type="ORF">AVDCRST_MAG16-2945</name>
</gene>
<evidence type="ECO:0000313" key="2">
    <source>
        <dbReference type="EMBL" id="CAA9359626.1"/>
    </source>
</evidence>
<reference evidence="2" key="1">
    <citation type="submission" date="2020-02" db="EMBL/GenBank/DDBJ databases">
        <authorList>
            <person name="Meier V. D."/>
        </authorList>
    </citation>
    <scope>NUCLEOTIDE SEQUENCE</scope>
    <source>
        <strain evidence="2">AVDCRST_MAG16</strain>
    </source>
</reference>
<feature type="region of interest" description="Disordered" evidence="1">
    <location>
        <begin position="243"/>
        <end position="281"/>
    </location>
</feature>
<feature type="region of interest" description="Disordered" evidence="1">
    <location>
        <begin position="1"/>
        <end position="189"/>
    </location>
</feature>
<organism evidence="2">
    <name type="scientific">uncultured Frankineae bacterium</name>
    <dbReference type="NCBI Taxonomy" id="437475"/>
    <lineage>
        <taxon>Bacteria</taxon>
        <taxon>Bacillati</taxon>
        <taxon>Actinomycetota</taxon>
        <taxon>Actinomycetes</taxon>
        <taxon>Frankiales</taxon>
        <taxon>environmental samples</taxon>
    </lineage>
</organism>
<dbReference type="AlphaFoldDB" id="A0A6J4MHN8"/>
<feature type="compositionally biased region" description="Basic and acidic residues" evidence="1">
    <location>
        <begin position="46"/>
        <end position="63"/>
    </location>
</feature>
<feature type="compositionally biased region" description="Basic residues" evidence="1">
    <location>
        <begin position="154"/>
        <end position="170"/>
    </location>
</feature>
<accession>A0A6J4MHN8</accession>
<protein>
    <submittedName>
        <fullName evidence="2">Uncharacterized MFS-type transporter</fullName>
    </submittedName>
</protein>
<feature type="non-terminal residue" evidence="2">
    <location>
        <position position="1"/>
    </location>
</feature>
<evidence type="ECO:0000256" key="1">
    <source>
        <dbReference type="SAM" id="MobiDB-lite"/>
    </source>
</evidence>
<feature type="non-terminal residue" evidence="2">
    <location>
        <position position="520"/>
    </location>
</feature>
<feature type="compositionally biased region" description="Basic residues" evidence="1">
    <location>
        <begin position="428"/>
        <end position="453"/>
    </location>
</feature>
<feature type="compositionally biased region" description="Basic and acidic residues" evidence="1">
    <location>
        <begin position="102"/>
        <end position="118"/>
    </location>
</feature>
<feature type="compositionally biased region" description="Basic residues" evidence="1">
    <location>
        <begin position="406"/>
        <end position="421"/>
    </location>
</feature>
<dbReference type="EMBL" id="CADCUE010000279">
    <property type="protein sequence ID" value="CAA9359626.1"/>
    <property type="molecule type" value="Genomic_DNA"/>
</dbReference>
<feature type="compositionally biased region" description="Basic and acidic residues" evidence="1">
    <location>
        <begin position="128"/>
        <end position="153"/>
    </location>
</feature>